<keyword evidence="6 7" id="KW-0067">ATP-binding</keyword>
<protein>
    <recommendedName>
        <fullName evidence="1">non-specific serine/threonine protein kinase</fullName>
        <ecNumber evidence="1">2.7.11.1</ecNumber>
    </recommendedName>
</protein>
<dbReference type="RefSeq" id="WP_344262790.1">
    <property type="nucleotide sequence ID" value="NZ_BAAAMJ010000031.1"/>
</dbReference>
<feature type="region of interest" description="Disordered" evidence="8">
    <location>
        <begin position="417"/>
        <end position="512"/>
    </location>
</feature>
<evidence type="ECO:0000259" key="10">
    <source>
        <dbReference type="PROSITE" id="PS50011"/>
    </source>
</evidence>
<evidence type="ECO:0000256" key="7">
    <source>
        <dbReference type="PROSITE-ProRule" id="PRU10141"/>
    </source>
</evidence>
<reference evidence="11 12" key="1">
    <citation type="journal article" date="2019" name="Int. J. Syst. Evol. Microbiol.">
        <title>The Global Catalogue of Microorganisms (GCM) 10K type strain sequencing project: providing services to taxonomists for standard genome sequencing and annotation.</title>
        <authorList>
            <consortium name="The Broad Institute Genomics Platform"/>
            <consortium name="The Broad Institute Genome Sequencing Center for Infectious Disease"/>
            <person name="Wu L."/>
            <person name="Ma J."/>
        </authorList>
    </citation>
    <scope>NUCLEOTIDE SEQUENCE [LARGE SCALE GENOMIC DNA]</scope>
    <source>
        <strain evidence="11 12">JCM 13581</strain>
    </source>
</reference>
<proteinExistence type="predicted"/>
<gene>
    <name evidence="11" type="ORF">GCM10009716_31510</name>
</gene>
<keyword evidence="5" id="KW-0418">Kinase</keyword>
<keyword evidence="9" id="KW-0472">Membrane</keyword>
<evidence type="ECO:0000256" key="5">
    <source>
        <dbReference type="ARBA" id="ARBA00022777"/>
    </source>
</evidence>
<evidence type="ECO:0000256" key="3">
    <source>
        <dbReference type="ARBA" id="ARBA00022679"/>
    </source>
</evidence>
<keyword evidence="3" id="KW-0808">Transferase</keyword>
<evidence type="ECO:0000256" key="9">
    <source>
        <dbReference type="SAM" id="Phobius"/>
    </source>
</evidence>
<evidence type="ECO:0000256" key="8">
    <source>
        <dbReference type="SAM" id="MobiDB-lite"/>
    </source>
</evidence>
<feature type="compositionally biased region" description="Gly residues" evidence="8">
    <location>
        <begin position="493"/>
        <end position="505"/>
    </location>
</feature>
<dbReference type="InterPro" id="IPR017441">
    <property type="entry name" value="Protein_kinase_ATP_BS"/>
</dbReference>
<feature type="binding site" evidence="7">
    <location>
        <position position="78"/>
    </location>
    <ligand>
        <name>ATP</name>
        <dbReference type="ChEBI" id="CHEBI:30616"/>
    </ligand>
</feature>
<name>A0ABN2PFV2_9ACTN</name>
<dbReference type="InterPro" id="IPR000719">
    <property type="entry name" value="Prot_kinase_dom"/>
</dbReference>
<evidence type="ECO:0000256" key="4">
    <source>
        <dbReference type="ARBA" id="ARBA00022741"/>
    </source>
</evidence>
<comment type="caution">
    <text evidence="11">The sequence shown here is derived from an EMBL/GenBank/DDBJ whole genome shotgun (WGS) entry which is preliminary data.</text>
</comment>
<feature type="compositionally biased region" description="Basic and acidic residues" evidence="8">
    <location>
        <begin position="1"/>
        <end position="36"/>
    </location>
</feature>
<accession>A0ABN2PFV2</accession>
<keyword evidence="4 7" id="KW-0547">Nucleotide-binding</keyword>
<feature type="transmembrane region" description="Helical" evidence="9">
    <location>
        <begin position="395"/>
        <end position="414"/>
    </location>
</feature>
<evidence type="ECO:0000256" key="2">
    <source>
        <dbReference type="ARBA" id="ARBA00022527"/>
    </source>
</evidence>
<feature type="compositionally biased region" description="Gly residues" evidence="8">
    <location>
        <begin position="442"/>
        <end position="454"/>
    </location>
</feature>
<dbReference type="SUPFAM" id="SSF56112">
    <property type="entry name" value="Protein kinase-like (PK-like)"/>
    <property type="match status" value="1"/>
</dbReference>
<keyword evidence="12" id="KW-1185">Reference proteome</keyword>
<evidence type="ECO:0000256" key="1">
    <source>
        <dbReference type="ARBA" id="ARBA00012513"/>
    </source>
</evidence>
<keyword evidence="2" id="KW-0723">Serine/threonine-protein kinase</keyword>
<dbReference type="EC" id="2.7.11.1" evidence="1"/>
<dbReference type="PROSITE" id="PS50011">
    <property type="entry name" value="PROTEIN_KINASE_DOM"/>
    <property type="match status" value="1"/>
</dbReference>
<evidence type="ECO:0000313" key="11">
    <source>
        <dbReference type="EMBL" id="GAA1920566.1"/>
    </source>
</evidence>
<keyword evidence="9" id="KW-1133">Transmembrane helix</keyword>
<dbReference type="Proteomes" id="UP001501303">
    <property type="component" value="Unassembled WGS sequence"/>
</dbReference>
<feature type="domain" description="Protein kinase" evidence="10">
    <location>
        <begin position="49"/>
        <end position="304"/>
    </location>
</feature>
<dbReference type="InterPro" id="IPR008271">
    <property type="entry name" value="Ser/Thr_kinase_AS"/>
</dbReference>
<dbReference type="EMBL" id="BAAAMJ010000031">
    <property type="protein sequence ID" value="GAA1920566.1"/>
    <property type="molecule type" value="Genomic_DNA"/>
</dbReference>
<dbReference type="PANTHER" id="PTHR43289:SF6">
    <property type="entry name" value="SERINE_THREONINE-PROTEIN KINASE NEKL-3"/>
    <property type="match status" value="1"/>
</dbReference>
<dbReference type="Gene3D" id="3.30.200.20">
    <property type="entry name" value="Phosphorylase Kinase, domain 1"/>
    <property type="match status" value="1"/>
</dbReference>
<dbReference type="PROSITE" id="PS00108">
    <property type="entry name" value="PROTEIN_KINASE_ST"/>
    <property type="match status" value="1"/>
</dbReference>
<sequence length="662" mass="68291">MGQDNGDSRARAAEPAEHEDKPSRDTDTPREVRDDDAPTVAAKLLNGRYRLGGVVGRGGMGTVWRARDEILGREVAVKELRVPAGIDDGELRRLTTRTLREAKAMSAIRSRGVVTVYDVVDEDSRPWIVMELINGRSLADIIREDGPMTPRQAARTGLSVLEVLGAAHRQGILHRDVKPSNVIVADEDGRVVLTDFGIAKVEGDPSITSTGMLVGAPSYISPERAHGETLGPAADMWSLGALLYCAVEGRPPFDAGGAIATLTAVMNDPVPTPRNAGPLAEVITGLLAKEPDDRLDEAGARKLLKAASAPVAEPSTAGAAAAATAGKAGEAGKAAETEKAGGPGDARTLKEDSGRRTTALAAASPGPEDAGQAKPAPAGRAASGGTPLAAGRRRLLVAGVVAVVLLALLGAALASTMGGGKDEEASGGAGSGQRDDDAAGGDPDGPGGSGGTDGGADASDGGADAGEGTEDGGEPGADDEYGEDGGERDPAGSGDGDGGPGGEGGASPQIPEGYAEITDTDFRFRVALPEGWERVRIAGQNSGGEYSDPAGGPPMVQIDFTSSPGNDAAAAWRLLEPATQSASRNYRRIGIEEIEWRGYPTVADWEFERVVRGRDVRVLNRGFRVDAARGYAIMITCVADEWDGKECRTLRDTAFSTFQPLE</sequence>
<dbReference type="InterPro" id="IPR011009">
    <property type="entry name" value="Kinase-like_dom_sf"/>
</dbReference>
<keyword evidence="9" id="KW-0812">Transmembrane</keyword>
<dbReference type="SMART" id="SM00220">
    <property type="entry name" value="S_TKc"/>
    <property type="match status" value="1"/>
</dbReference>
<evidence type="ECO:0000313" key="12">
    <source>
        <dbReference type="Proteomes" id="UP001501303"/>
    </source>
</evidence>
<feature type="compositionally biased region" description="Acidic residues" evidence="8">
    <location>
        <begin position="467"/>
        <end position="484"/>
    </location>
</feature>
<feature type="region of interest" description="Disordered" evidence="8">
    <location>
        <begin position="1"/>
        <end position="38"/>
    </location>
</feature>
<organism evidence="11 12">
    <name type="scientific">Streptomyces sodiiphilus</name>
    <dbReference type="NCBI Taxonomy" id="226217"/>
    <lineage>
        <taxon>Bacteria</taxon>
        <taxon>Bacillati</taxon>
        <taxon>Actinomycetota</taxon>
        <taxon>Actinomycetes</taxon>
        <taxon>Kitasatosporales</taxon>
        <taxon>Streptomycetaceae</taxon>
        <taxon>Streptomyces</taxon>
    </lineage>
</organism>
<dbReference type="Gene3D" id="1.10.510.10">
    <property type="entry name" value="Transferase(Phosphotransferase) domain 1"/>
    <property type="match status" value="1"/>
</dbReference>
<evidence type="ECO:0000256" key="6">
    <source>
        <dbReference type="ARBA" id="ARBA00022840"/>
    </source>
</evidence>
<dbReference type="PANTHER" id="PTHR43289">
    <property type="entry name" value="MITOGEN-ACTIVATED PROTEIN KINASE KINASE KINASE 20-RELATED"/>
    <property type="match status" value="1"/>
</dbReference>
<dbReference type="Pfam" id="PF00069">
    <property type="entry name" value="Pkinase"/>
    <property type="match status" value="1"/>
</dbReference>
<dbReference type="PROSITE" id="PS00107">
    <property type="entry name" value="PROTEIN_KINASE_ATP"/>
    <property type="match status" value="1"/>
</dbReference>
<dbReference type="CDD" id="cd14014">
    <property type="entry name" value="STKc_PknB_like"/>
    <property type="match status" value="1"/>
</dbReference>
<feature type="region of interest" description="Disordered" evidence="8">
    <location>
        <begin position="330"/>
        <end position="385"/>
    </location>
</feature>